<keyword evidence="3" id="KW-1185">Reference proteome</keyword>
<dbReference type="OrthoDB" id="9780660at2"/>
<organism evidence="2 3">
    <name type="scientific">Kosmotoga pacifica</name>
    <dbReference type="NCBI Taxonomy" id="1330330"/>
    <lineage>
        <taxon>Bacteria</taxon>
        <taxon>Thermotogati</taxon>
        <taxon>Thermotogota</taxon>
        <taxon>Thermotogae</taxon>
        <taxon>Kosmotogales</taxon>
        <taxon>Kosmotogaceae</taxon>
        <taxon>Kosmotoga</taxon>
    </lineage>
</organism>
<dbReference type="Proteomes" id="UP000035159">
    <property type="component" value="Chromosome"/>
</dbReference>
<dbReference type="KEGG" id="kpf:IX53_09255"/>
<accession>A0A0G2ZGV4</accession>
<dbReference type="Gene3D" id="3.30.1180.10">
    <property type="match status" value="1"/>
</dbReference>
<evidence type="ECO:0000313" key="2">
    <source>
        <dbReference type="EMBL" id="AKI97978.1"/>
    </source>
</evidence>
<dbReference type="Pfam" id="PF02645">
    <property type="entry name" value="DegV"/>
    <property type="match status" value="1"/>
</dbReference>
<evidence type="ECO:0000256" key="1">
    <source>
        <dbReference type="ARBA" id="ARBA00023121"/>
    </source>
</evidence>
<protein>
    <submittedName>
        <fullName evidence="2">Fatty acid-binding protein DegV</fullName>
    </submittedName>
</protein>
<dbReference type="EMBL" id="CP011232">
    <property type="protein sequence ID" value="AKI97978.1"/>
    <property type="molecule type" value="Genomic_DNA"/>
</dbReference>
<name>A0A0G2ZGV4_9BACT</name>
<dbReference type="PANTHER" id="PTHR33434:SF8">
    <property type="entry name" value="DEGV DOMAIN-CONTAINING PROTEIN SPR1019"/>
    <property type="match status" value="1"/>
</dbReference>
<proteinExistence type="predicted"/>
<dbReference type="InterPro" id="IPR050270">
    <property type="entry name" value="DegV_domain_contain"/>
</dbReference>
<dbReference type="PANTHER" id="PTHR33434">
    <property type="entry name" value="DEGV DOMAIN-CONTAINING PROTEIN DR_1986-RELATED"/>
    <property type="match status" value="1"/>
</dbReference>
<evidence type="ECO:0000313" key="3">
    <source>
        <dbReference type="Proteomes" id="UP000035159"/>
    </source>
</evidence>
<dbReference type="PROSITE" id="PS51482">
    <property type="entry name" value="DEGV"/>
    <property type="match status" value="1"/>
</dbReference>
<dbReference type="AlphaFoldDB" id="A0A0G2ZGV4"/>
<gene>
    <name evidence="2" type="ORF">IX53_09255</name>
</gene>
<dbReference type="InterPro" id="IPR003797">
    <property type="entry name" value="DegV"/>
</dbReference>
<sequence>MIKIVSDSSCDLPDEFIREYGIHMVPLSVEVGGVRYTERVDITAEEFWEKMKQSRSLPKTSQPSPALFAEAFKEVIEEGHEPLCITISSKLSGTYQSAMVGNDLIGKKATIFDSLAGSLSHGIQVLMAARLAAAGKKMKEILEILEKYRESVKIIIPLNTLENIVKGGRLNRVQGTVAKLLNIKVILHGVQGEVKMLKKVRGTKRFREAILEIIDSLNPEPGRIFGITHVDNIEDANYFKEVIEKRFGSEVIVNSMGPTFATYAGPGGLILAL</sequence>
<dbReference type="RefSeq" id="WP_047755113.1">
    <property type="nucleotide sequence ID" value="NZ_CAJUHA010000018.1"/>
</dbReference>
<dbReference type="PATRIC" id="fig|1330330.3.peg.1880"/>
<dbReference type="STRING" id="1330330.IX53_09255"/>
<dbReference type="InterPro" id="IPR043168">
    <property type="entry name" value="DegV_C"/>
</dbReference>
<dbReference type="Gene3D" id="3.40.50.10170">
    <property type="match status" value="1"/>
</dbReference>
<dbReference type="SUPFAM" id="SSF82549">
    <property type="entry name" value="DAK1/DegV-like"/>
    <property type="match status" value="1"/>
</dbReference>
<dbReference type="NCBIfam" id="TIGR00762">
    <property type="entry name" value="DegV"/>
    <property type="match status" value="1"/>
</dbReference>
<dbReference type="GO" id="GO:0008289">
    <property type="term" value="F:lipid binding"/>
    <property type="evidence" value="ECO:0007669"/>
    <property type="project" value="UniProtKB-KW"/>
</dbReference>
<reference evidence="2 3" key="1">
    <citation type="submission" date="2015-04" db="EMBL/GenBank/DDBJ databases">
        <title>Complete Genome Sequence of Kosmotoga pacifica SLHLJ1.</title>
        <authorList>
            <person name="Jiang L.J."/>
            <person name="Shao Z.Z."/>
            <person name="Jebbar M."/>
        </authorList>
    </citation>
    <scope>NUCLEOTIDE SEQUENCE [LARGE SCALE GENOMIC DNA]</scope>
    <source>
        <strain evidence="2 3">SLHLJ1</strain>
    </source>
</reference>
<keyword evidence="1" id="KW-0446">Lipid-binding</keyword>